<dbReference type="AlphaFoldDB" id="A0A254N7R3"/>
<organism evidence="1 2">
    <name type="scientific">Roseateles puraquae</name>
    <dbReference type="NCBI Taxonomy" id="431059"/>
    <lineage>
        <taxon>Bacteria</taxon>
        <taxon>Pseudomonadati</taxon>
        <taxon>Pseudomonadota</taxon>
        <taxon>Betaproteobacteria</taxon>
        <taxon>Burkholderiales</taxon>
        <taxon>Sphaerotilaceae</taxon>
        <taxon>Roseateles</taxon>
    </lineage>
</organism>
<dbReference type="InterPro" id="IPR029063">
    <property type="entry name" value="SAM-dependent_MTases_sf"/>
</dbReference>
<evidence type="ECO:0000313" key="1">
    <source>
        <dbReference type="EMBL" id="OWR04049.1"/>
    </source>
</evidence>
<comment type="caution">
    <text evidence="1">The sequence shown here is derived from an EMBL/GenBank/DDBJ whole genome shotgun (WGS) entry which is preliminary data.</text>
</comment>
<gene>
    <name evidence="1" type="ORF">CDO81_10005</name>
</gene>
<protein>
    <recommendedName>
        <fullName evidence="3">Methyltransferase domain-containing protein</fullName>
    </recommendedName>
</protein>
<dbReference type="Proteomes" id="UP000197446">
    <property type="component" value="Unassembled WGS sequence"/>
</dbReference>
<evidence type="ECO:0000313" key="2">
    <source>
        <dbReference type="Proteomes" id="UP000197446"/>
    </source>
</evidence>
<keyword evidence="2" id="KW-1185">Reference proteome</keyword>
<dbReference type="SUPFAM" id="SSF53335">
    <property type="entry name" value="S-adenosyl-L-methionine-dependent methyltransferases"/>
    <property type="match status" value="1"/>
</dbReference>
<reference evidence="1 2" key="1">
    <citation type="journal article" date="2007" name="Int. J. Syst. Evol. Microbiol.">
        <title>Description of Pelomonas aquatica sp. nov. and Pelomonas puraquae sp. nov., isolated from industrial and haemodialysis water.</title>
        <authorList>
            <person name="Gomila M."/>
            <person name="Bowien B."/>
            <person name="Falsen E."/>
            <person name="Moore E.R."/>
            <person name="Lalucat J."/>
        </authorList>
    </citation>
    <scope>NUCLEOTIDE SEQUENCE [LARGE SCALE GENOMIC DNA]</scope>
    <source>
        <strain evidence="1 2">CCUG 52769</strain>
    </source>
</reference>
<name>A0A254N7R3_9BURK</name>
<proteinExistence type="predicted"/>
<accession>A0A254N7R3</accession>
<dbReference type="OrthoDB" id="20930at2"/>
<dbReference type="RefSeq" id="WP_088483069.1">
    <property type="nucleotide sequence ID" value="NZ_NISI01000003.1"/>
</dbReference>
<evidence type="ECO:0008006" key="3">
    <source>
        <dbReference type="Google" id="ProtNLM"/>
    </source>
</evidence>
<sequence>MIYGPGSGLQQTARLRAGLPLFLAQLGVRTLLDAPCGDFHWMRTVDLGIEDYIGVGILDEVIAAHQWRHAGRGRLFLRLDLIQDELPRADAILCRDLLPHLTYAEVWAVLRNFRSTVAECLMTTTFTGPRTNHETATRGIGAIPTCRPHRSTFLRRCSCPTRNAPRPVAHLPTSVSPCGISTSCPCTSRLSEPTPLLDR</sequence>
<dbReference type="EMBL" id="NISI01000003">
    <property type="protein sequence ID" value="OWR04049.1"/>
    <property type="molecule type" value="Genomic_DNA"/>
</dbReference>